<dbReference type="Proteomes" id="UP000095286">
    <property type="component" value="Unplaced"/>
</dbReference>
<reference evidence="2" key="1">
    <citation type="submission" date="2016-11" db="UniProtKB">
        <authorList>
            <consortium name="WormBaseParasite"/>
        </authorList>
    </citation>
    <scope>IDENTIFICATION</scope>
    <source>
        <strain evidence="2">KR3021</strain>
    </source>
</reference>
<protein>
    <submittedName>
        <fullName evidence="2">MFS domain-containing protein</fullName>
    </submittedName>
</protein>
<evidence type="ECO:0000313" key="1">
    <source>
        <dbReference type="Proteomes" id="UP000095286"/>
    </source>
</evidence>
<accession>A0AC35U9U1</accession>
<dbReference type="WBParaSite" id="RSKR_0000917500.1">
    <property type="protein sequence ID" value="RSKR_0000917500.1"/>
    <property type="gene ID" value="RSKR_0000917500"/>
</dbReference>
<evidence type="ECO:0000313" key="2">
    <source>
        <dbReference type="WBParaSite" id="RSKR_0000917500.1"/>
    </source>
</evidence>
<proteinExistence type="predicted"/>
<sequence>MTNQVIPSADDRIAQYAAHDKASRVKAVFNQSRESVKNIARGTAHKVSRVLSSGKAHNIEQLVSSDEPASMWFFQKKRWQIAIMANIGFMIAFGVRTNFGAAKTRMINNFTDPLGVSHPQQFFWTSTQLGFLESSFFYGYAVSQIPGGLLAAKYAPNWLFGLSIAIASALNLVIPVALNYHPTSDYLTVALQIAQGLSLGVAYPAMHGLWRFWAPPLERSKLCTTTFMGSYLGVALGMPLSASLVSYVNWSSPFYFYGVVGVVWIFGWWRISSATPKHHKHITEAERNYITSAIGPVASSGQVTLTTVPWKAIVMSGPVWSIVVCNFCRSWSFFLLLGNQLTYMSDVLNMQIHNGGLYSALPQFALAACVFCAGQSSDWLRSTGKLSTTAVRKLYNSIGFGMEAIFLCILAFVTSPPLAIIILTASSGLSGFALAGFNVNHFDIAPRYAPILMGFSNGIGALAGLVSLVVEHLTKNNPAGWRELFLIAVGVDLFGFLFFNIFSSGELQEWAKEEEPTQSYGEIIRKVSTAVRRMSTISRRGAATTNTNARTRVQKLRAEGQTGTNLDGISNFGASFGSVSMAHPVVTLPEGEELEEVEQNTFMMSNASILNDNRNAAHFI</sequence>
<name>A0AC35U9U1_9BILA</name>
<organism evidence="1 2">
    <name type="scientific">Rhabditophanes sp. KR3021</name>
    <dbReference type="NCBI Taxonomy" id="114890"/>
    <lineage>
        <taxon>Eukaryota</taxon>
        <taxon>Metazoa</taxon>
        <taxon>Ecdysozoa</taxon>
        <taxon>Nematoda</taxon>
        <taxon>Chromadorea</taxon>
        <taxon>Rhabditida</taxon>
        <taxon>Tylenchina</taxon>
        <taxon>Panagrolaimomorpha</taxon>
        <taxon>Strongyloidoidea</taxon>
        <taxon>Alloionematidae</taxon>
        <taxon>Rhabditophanes</taxon>
    </lineage>
</organism>